<dbReference type="Proteomes" id="UP000299102">
    <property type="component" value="Unassembled WGS sequence"/>
</dbReference>
<keyword evidence="2" id="KW-1185">Reference proteome</keyword>
<comment type="caution">
    <text evidence="1">The sequence shown here is derived from an EMBL/GenBank/DDBJ whole genome shotgun (WGS) entry which is preliminary data.</text>
</comment>
<proteinExistence type="predicted"/>
<accession>A0A4C1WZW6</accession>
<protein>
    <submittedName>
        <fullName evidence="1">Uncharacterized protein</fullName>
    </submittedName>
</protein>
<evidence type="ECO:0000313" key="1">
    <source>
        <dbReference type="EMBL" id="GBP55624.1"/>
    </source>
</evidence>
<name>A0A4C1WZW6_EUMVA</name>
<sequence>MVVQEKLRALFFSFQRLQVIEANFYSINTLSLFNYSFKTITSQPRIIMDFGISKDDSSADLHFHSIIENGLPRFGRYLKRKWRSCGKSVIVEFLRCGRTTLSSLPESAVTVEEGGHHYWILGVVFPKRRRPGMRHHKSSVPYLRPKKARSQKIHERTLVRRECEVYDYAPSYVIIIGRDPVRDWAAVVSNARHILSGRERCADGRRPRVPKYEQLRMLATGDEQDR</sequence>
<dbReference type="AlphaFoldDB" id="A0A4C1WZW6"/>
<gene>
    <name evidence="1" type="ORF">EVAR_35859_1</name>
</gene>
<dbReference type="EMBL" id="BGZK01000673">
    <property type="protein sequence ID" value="GBP55624.1"/>
    <property type="molecule type" value="Genomic_DNA"/>
</dbReference>
<reference evidence="1 2" key="1">
    <citation type="journal article" date="2019" name="Commun. Biol.">
        <title>The bagworm genome reveals a unique fibroin gene that provides high tensile strength.</title>
        <authorList>
            <person name="Kono N."/>
            <person name="Nakamura H."/>
            <person name="Ohtoshi R."/>
            <person name="Tomita M."/>
            <person name="Numata K."/>
            <person name="Arakawa K."/>
        </authorList>
    </citation>
    <scope>NUCLEOTIDE SEQUENCE [LARGE SCALE GENOMIC DNA]</scope>
</reference>
<organism evidence="1 2">
    <name type="scientific">Eumeta variegata</name>
    <name type="common">Bagworm moth</name>
    <name type="synonym">Eumeta japonica</name>
    <dbReference type="NCBI Taxonomy" id="151549"/>
    <lineage>
        <taxon>Eukaryota</taxon>
        <taxon>Metazoa</taxon>
        <taxon>Ecdysozoa</taxon>
        <taxon>Arthropoda</taxon>
        <taxon>Hexapoda</taxon>
        <taxon>Insecta</taxon>
        <taxon>Pterygota</taxon>
        <taxon>Neoptera</taxon>
        <taxon>Endopterygota</taxon>
        <taxon>Lepidoptera</taxon>
        <taxon>Glossata</taxon>
        <taxon>Ditrysia</taxon>
        <taxon>Tineoidea</taxon>
        <taxon>Psychidae</taxon>
        <taxon>Oiketicinae</taxon>
        <taxon>Eumeta</taxon>
    </lineage>
</organism>
<evidence type="ECO:0000313" key="2">
    <source>
        <dbReference type="Proteomes" id="UP000299102"/>
    </source>
</evidence>
<dbReference type="OrthoDB" id="8058536at2759"/>